<name>A0ABM1N4G6_NICVS</name>
<keyword evidence="3" id="KW-0964">Secreted</keyword>
<accession>A0ABM1N4G6</accession>
<feature type="chain" id="PRO_5046374697" evidence="7">
    <location>
        <begin position="23"/>
        <end position="240"/>
    </location>
</feature>
<evidence type="ECO:0000256" key="5">
    <source>
        <dbReference type="ARBA" id="ARBA00023180"/>
    </source>
</evidence>
<evidence type="ECO:0000256" key="2">
    <source>
        <dbReference type="ARBA" id="ARBA00005679"/>
    </source>
</evidence>
<dbReference type="PANTHER" id="PTHR13234">
    <property type="entry name" value="GAMMA-INTERFERON INDUCIBLE LYSOSOMAL THIOL REDUCTASE GILT"/>
    <property type="match status" value="1"/>
</dbReference>
<dbReference type="GeneID" id="108566377"/>
<proteinExistence type="inferred from homology"/>
<feature type="transmembrane region" description="Helical" evidence="6">
    <location>
        <begin position="217"/>
        <end position="234"/>
    </location>
</feature>
<dbReference type="Proteomes" id="UP000695000">
    <property type="component" value="Unplaced"/>
</dbReference>
<dbReference type="InterPro" id="IPR004911">
    <property type="entry name" value="Interferon-induced_GILT"/>
</dbReference>
<evidence type="ECO:0000313" key="9">
    <source>
        <dbReference type="RefSeq" id="XP_017781716.1"/>
    </source>
</evidence>
<gene>
    <name evidence="9" type="primary">LOC108566377</name>
</gene>
<keyword evidence="5" id="KW-0325">Glycoprotein</keyword>
<dbReference type="RefSeq" id="XP_017781716.1">
    <property type="nucleotide sequence ID" value="XM_017926227.1"/>
</dbReference>
<keyword evidence="6" id="KW-0472">Membrane</keyword>
<evidence type="ECO:0000256" key="6">
    <source>
        <dbReference type="SAM" id="Phobius"/>
    </source>
</evidence>
<sequence length="240" mass="27794">MLKMYLNIIFFVILVISTSSLGDKINITLIYSSADEQSLNFLKTEWTLKPIDVFEKYINWDLELYTPYTAKPNENGSRDYSFKCDHGEQEVLGNKYHECAKKYYFYKNDELINFTKCYAKNTAVLSADTVKLPDLGLCTNDDNQRNYLKTCVEGRDVINSLVNSTSNIKKLKIEMKMPILFVNGKRFDWNGKFNEFEKNMCQNISSINNLTDICNGAISNIFINIALLLSMLMFHKVMSY</sequence>
<keyword evidence="6" id="KW-1133">Transmembrane helix</keyword>
<evidence type="ECO:0000256" key="3">
    <source>
        <dbReference type="ARBA" id="ARBA00022525"/>
    </source>
</evidence>
<evidence type="ECO:0000256" key="1">
    <source>
        <dbReference type="ARBA" id="ARBA00004613"/>
    </source>
</evidence>
<protein>
    <submittedName>
        <fullName evidence="9">Uncharacterized protein LOC108566377</fullName>
    </submittedName>
</protein>
<dbReference type="Pfam" id="PF03227">
    <property type="entry name" value="GILT"/>
    <property type="match status" value="1"/>
</dbReference>
<keyword evidence="6" id="KW-0812">Transmembrane</keyword>
<keyword evidence="8" id="KW-1185">Reference proteome</keyword>
<evidence type="ECO:0000313" key="8">
    <source>
        <dbReference type="Proteomes" id="UP000695000"/>
    </source>
</evidence>
<comment type="subcellular location">
    <subcellularLocation>
        <location evidence="1">Secreted</location>
    </subcellularLocation>
</comment>
<keyword evidence="4 7" id="KW-0732">Signal</keyword>
<dbReference type="PANTHER" id="PTHR13234:SF8">
    <property type="entry name" value="GAMMA-INTERFERON-INDUCIBLE LYSOSOMAL THIOL REDUCTASE"/>
    <property type="match status" value="1"/>
</dbReference>
<feature type="signal peptide" evidence="7">
    <location>
        <begin position="1"/>
        <end position="22"/>
    </location>
</feature>
<reference evidence="9" key="1">
    <citation type="submission" date="2025-08" db="UniProtKB">
        <authorList>
            <consortium name="RefSeq"/>
        </authorList>
    </citation>
    <scope>IDENTIFICATION</scope>
    <source>
        <tissue evidence="9">Whole Larva</tissue>
    </source>
</reference>
<evidence type="ECO:0000256" key="4">
    <source>
        <dbReference type="ARBA" id="ARBA00022729"/>
    </source>
</evidence>
<evidence type="ECO:0000256" key="7">
    <source>
        <dbReference type="SAM" id="SignalP"/>
    </source>
</evidence>
<comment type="similarity">
    <text evidence="2">Belongs to the GILT family.</text>
</comment>
<organism evidence="8 9">
    <name type="scientific">Nicrophorus vespilloides</name>
    <name type="common">Boreal carrion beetle</name>
    <dbReference type="NCBI Taxonomy" id="110193"/>
    <lineage>
        <taxon>Eukaryota</taxon>
        <taxon>Metazoa</taxon>
        <taxon>Ecdysozoa</taxon>
        <taxon>Arthropoda</taxon>
        <taxon>Hexapoda</taxon>
        <taxon>Insecta</taxon>
        <taxon>Pterygota</taxon>
        <taxon>Neoptera</taxon>
        <taxon>Endopterygota</taxon>
        <taxon>Coleoptera</taxon>
        <taxon>Polyphaga</taxon>
        <taxon>Staphyliniformia</taxon>
        <taxon>Silphidae</taxon>
        <taxon>Nicrophorinae</taxon>
        <taxon>Nicrophorus</taxon>
    </lineage>
</organism>